<dbReference type="Proteomes" id="UP001162972">
    <property type="component" value="Chromosome 16"/>
</dbReference>
<evidence type="ECO:0000313" key="2">
    <source>
        <dbReference type="Proteomes" id="UP001162972"/>
    </source>
</evidence>
<accession>A0AAD6KJ88</accession>
<evidence type="ECO:0000313" key="1">
    <source>
        <dbReference type="EMBL" id="KAJ6423559.1"/>
    </source>
</evidence>
<organism evidence="1 2">
    <name type="scientific">Salix udensis</name>
    <dbReference type="NCBI Taxonomy" id="889485"/>
    <lineage>
        <taxon>Eukaryota</taxon>
        <taxon>Viridiplantae</taxon>
        <taxon>Streptophyta</taxon>
        <taxon>Embryophyta</taxon>
        <taxon>Tracheophyta</taxon>
        <taxon>Spermatophyta</taxon>
        <taxon>Magnoliopsida</taxon>
        <taxon>eudicotyledons</taxon>
        <taxon>Gunneridae</taxon>
        <taxon>Pentapetalae</taxon>
        <taxon>rosids</taxon>
        <taxon>fabids</taxon>
        <taxon>Malpighiales</taxon>
        <taxon>Salicaceae</taxon>
        <taxon>Saliceae</taxon>
        <taxon>Salix</taxon>
    </lineage>
</organism>
<dbReference type="EMBL" id="JAPFFJ010000006">
    <property type="protein sequence ID" value="KAJ6423559.1"/>
    <property type="molecule type" value="Genomic_DNA"/>
</dbReference>
<dbReference type="AlphaFoldDB" id="A0AAD6KJ88"/>
<comment type="caution">
    <text evidence="1">The sequence shown here is derived from an EMBL/GenBank/DDBJ whole genome shotgun (WGS) entry which is preliminary data.</text>
</comment>
<name>A0AAD6KJ88_9ROSI</name>
<reference evidence="1 2" key="1">
    <citation type="journal article" date="2023" name="Int. J. Mol. Sci.">
        <title>De Novo Assembly and Annotation of 11 Diverse Shrub Willow (Salix) Genomes Reveals Novel Gene Organization in Sex-Linked Regions.</title>
        <authorList>
            <person name="Hyden B."/>
            <person name="Feng K."/>
            <person name="Yates T.B."/>
            <person name="Jawdy S."/>
            <person name="Cereghino C."/>
            <person name="Smart L.B."/>
            <person name="Muchero W."/>
        </authorList>
    </citation>
    <scope>NUCLEOTIDE SEQUENCE [LARGE SCALE GENOMIC DNA]</scope>
    <source>
        <tissue evidence="1">Shoot tip</tissue>
    </source>
</reference>
<protein>
    <submittedName>
        <fullName evidence="1">Uncharacterized protein</fullName>
    </submittedName>
</protein>
<proteinExistence type="predicted"/>
<keyword evidence="2" id="KW-1185">Reference proteome</keyword>
<sequence>MENIYRGVENYSVSRNVLRESNEGVLATSRIEGDMNPIPPPGHAMCVYSAEVWREVTLRAIINWPALPWERAWEWAAKEFTNRSNPNQNLVGMILAATIYHLWAERNNRLHMQGLLRNSGLSWRLWSQRWTVAGHDVSSSPSGWAVAGHDVFWHSVCSILVIG</sequence>
<gene>
    <name evidence="1" type="ORF">OIU84_024514</name>
</gene>